<keyword evidence="2" id="KW-0808">Transferase</keyword>
<proteinExistence type="inferred from homology"/>
<dbReference type="PANTHER" id="PTHR10983">
    <property type="entry name" value="1-ACYLGLYCEROL-3-PHOSPHATE ACYLTRANSFERASE-RELATED"/>
    <property type="match status" value="1"/>
</dbReference>
<evidence type="ECO:0000256" key="4">
    <source>
        <dbReference type="SAM" id="Phobius"/>
    </source>
</evidence>
<keyword evidence="7" id="KW-1185">Reference proteome</keyword>
<dbReference type="PANTHER" id="PTHR10983:SF16">
    <property type="entry name" value="LYSOCARDIOLIPIN ACYLTRANSFERASE 1"/>
    <property type="match status" value="1"/>
</dbReference>
<dbReference type="CDD" id="cd07990">
    <property type="entry name" value="LPLAT_LCLAT1-like"/>
    <property type="match status" value="1"/>
</dbReference>
<feature type="transmembrane region" description="Helical" evidence="4">
    <location>
        <begin position="87"/>
        <end position="110"/>
    </location>
</feature>
<keyword evidence="4" id="KW-0472">Membrane</keyword>
<feature type="domain" description="Phospholipid/glycerol acyltransferase" evidence="5">
    <location>
        <begin position="142"/>
        <end position="275"/>
    </location>
</feature>
<accession>A0ABY0GXJ2</accession>
<keyword evidence="4" id="KW-0812">Transmembrane</keyword>
<dbReference type="Proteomes" id="UP000294003">
    <property type="component" value="Unassembled WGS sequence"/>
</dbReference>
<evidence type="ECO:0000256" key="1">
    <source>
        <dbReference type="ARBA" id="ARBA00008655"/>
    </source>
</evidence>
<feature type="transmembrane region" description="Helical" evidence="4">
    <location>
        <begin position="58"/>
        <end position="81"/>
    </location>
</feature>
<keyword evidence="3" id="KW-0012">Acyltransferase</keyword>
<feature type="transmembrane region" description="Helical" evidence="4">
    <location>
        <begin position="388"/>
        <end position="410"/>
    </location>
</feature>
<evidence type="ECO:0000256" key="3">
    <source>
        <dbReference type="ARBA" id="ARBA00023315"/>
    </source>
</evidence>
<comment type="similarity">
    <text evidence="1">Belongs to the 1-acyl-sn-glycerol-3-phosphate acyltransferase family.</text>
</comment>
<dbReference type="Pfam" id="PF16076">
    <property type="entry name" value="Acyltransf_C"/>
    <property type="match status" value="1"/>
</dbReference>
<evidence type="ECO:0000259" key="5">
    <source>
        <dbReference type="SMART" id="SM00563"/>
    </source>
</evidence>
<evidence type="ECO:0000256" key="2">
    <source>
        <dbReference type="ARBA" id="ARBA00022679"/>
    </source>
</evidence>
<sequence length="421" mass="48387">MTTSELRQRVALNHVAEIPDKATTAADIHPPKRDEALSHPSGKAKYGRAMALLRALSFTMYFITGCLVIHATQLIGAPLYFINKDHYYAYMSLCKASFGLLTTTMTYWWAPTLIRISGDASVADQLSVTPDGRVQCDFPERLVMIANHQIYTDWLYLWWVGYTNIRQMHGHIYIILKESIKYIPIIGPGCMFYSFIFMSRKMAVDRPRMAHRLGKLKTRHTNPDGKSYLNPMWLLLFPEGTNLSGNGREKSAAWAAKTGLKDPEHLMLPRSTGMFFCLNELKGTVDYVYDCTVAYEGVPRGQYGENYFTLSSTYFQGRPPKSVNFYWRRFALADMPLDSAEEFDRWLRERWYEKDALMEQYVSTGRFPANGAGAKTEGFIETEVRTRYWWEFLKIFTMVGAFGLTFNVMLKTFRRLARGGA</sequence>
<organism evidence="6 7">
    <name type="scientific">Monosporascus cannonballus</name>
    <dbReference type="NCBI Taxonomy" id="155416"/>
    <lineage>
        <taxon>Eukaryota</taxon>
        <taxon>Fungi</taxon>
        <taxon>Dikarya</taxon>
        <taxon>Ascomycota</taxon>
        <taxon>Pezizomycotina</taxon>
        <taxon>Sordariomycetes</taxon>
        <taxon>Xylariomycetidae</taxon>
        <taxon>Xylariales</taxon>
        <taxon>Xylariales incertae sedis</taxon>
        <taxon>Monosporascus</taxon>
    </lineage>
</organism>
<dbReference type="InterPro" id="IPR002123">
    <property type="entry name" value="Plipid/glycerol_acylTrfase"/>
</dbReference>
<dbReference type="SUPFAM" id="SSF69593">
    <property type="entry name" value="Glycerol-3-phosphate (1)-acyltransferase"/>
    <property type="match status" value="1"/>
</dbReference>
<feature type="transmembrane region" description="Helical" evidence="4">
    <location>
        <begin position="182"/>
        <end position="199"/>
    </location>
</feature>
<gene>
    <name evidence="6" type="ORF">DL762_009620</name>
</gene>
<keyword evidence="4" id="KW-1133">Transmembrane helix</keyword>
<dbReference type="InterPro" id="IPR032098">
    <property type="entry name" value="Acyltransf_C"/>
</dbReference>
<comment type="caution">
    <text evidence="6">The sequence shown here is derived from an EMBL/GenBank/DDBJ whole genome shotgun (WGS) entry which is preliminary data.</text>
</comment>
<dbReference type="EMBL" id="QJNS01000529">
    <property type="protein sequence ID" value="RYO76906.1"/>
    <property type="molecule type" value="Genomic_DNA"/>
</dbReference>
<protein>
    <recommendedName>
        <fullName evidence="5">Phospholipid/glycerol acyltransferase domain-containing protein</fullName>
    </recommendedName>
</protein>
<reference evidence="6 7" key="1">
    <citation type="submission" date="2018-06" db="EMBL/GenBank/DDBJ databases">
        <title>Complete Genomes of Monosporascus.</title>
        <authorList>
            <person name="Robinson A.J."/>
            <person name="Natvig D.O."/>
        </authorList>
    </citation>
    <scope>NUCLEOTIDE SEQUENCE [LARGE SCALE GENOMIC DNA]</scope>
    <source>
        <strain evidence="6 7">CBS 609.92</strain>
    </source>
</reference>
<dbReference type="SMART" id="SM00563">
    <property type="entry name" value="PlsC"/>
    <property type="match status" value="1"/>
</dbReference>
<name>A0ABY0GXJ2_9PEZI</name>
<dbReference type="Pfam" id="PF01553">
    <property type="entry name" value="Acyltransferase"/>
    <property type="match status" value="1"/>
</dbReference>
<evidence type="ECO:0000313" key="6">
    <source>
        <dbReference type="EMBL" id="RYO76906.1"/>
    </source>
</evidence>
<evidence type="ECO:0000313" key="7">
    <source>
        <dbReference type="Proteomes" id="UP000294003"/>
    </source>
</evidence>